<evidence type="ECO:0000313" key="2">
    <source>
        <dbReference type="EMBL" id="CEK92691.1"/>
    </source>
</evidence>
<feature type="region of interest" description="Disordered" evidence="1">
    <location>
        <begin position="1"/>
        <end position="74"/>
    </location>
</feature>
<proteinExistence type="predicted"/>
<gene>
    <name evidence="2" type="primary">ORF189678</name>
</gene>
<organism evidence="2">
    <name type="scientific">Arion vulgaris</name>
    <dbReference type="NCBI Taxonomy" id="1028688"/>
    <lineage>
        <taxon>Eukaryota</taxon>
        <taxon>Metazoa</taxon>
        <taxon>Spiralia</taxon>
        <taxon>Lophotrochozoa</taxon>
        <taxon>Mollusca</taxon>
        <taxon>Gastropoda</taxon>
        <taxon>Heterobranchia</taxon>
        <taxon>Euthyneura</taxon>
        <taxon>Panpulmonata</taxon>
        <taxon>Eupulmonata</taxon>
        <taxon>Stylommatophora</taxon>
        <taxon>Helicina</taxon>
        <taxon>Arionoidea</taxon>
        <taxon>Arionidae</taxon>
        <taxon>Arion</taxon>
    </lineage>
</organism>
<reference evidence="2" key="1">
    <citation type="submission" date="2014-12" db="EMBL/GenBank/DDBJ databases">
        <title>Insight into the proteome of Arion vulgaris.</title>
        <authorList>
            <person name="Aradska J."/>
            <person name="Bulat T."/>
            <person name="Smidak R."/>
            <person name="Sarate P."/>
            <person name="Gangsoo J."/>
            <person name="Sialana F."/>
            <person name="Bilban M."/>
            <person name="Lubec G."/>
        </authorList>
    </citation>
    <scope>NUCLEOTIDE SEQUENCE</scope>
    <source>
        <tissue evidence="2">Skin</tissue>
    </source>
</reference>
<dbReference type="AlphaFoldDB" id="A0A0B7BK38"/>
<feature type="compositionally biased region" description="Basic and acidic residues" evidence="1">
    <location>
        <begin position="64"/>
        <end position="74"/>
    </location>
</feature>
<dbReference type="EMBL" id="HACG01045826">
    <property type="protein sequence ID" value="CEK92691.1"/>
    <property type="molecule type" value="Transcribed_RNA"/>
</dbReference>
<accession>A0A0B7BK38</accession>
<evidence type="ECO:0000256" key="1">
    <source>
        <dbReference type="SAM" id="MobiDB-lite"/>
    </source>
</evidence>
<sequence>MQGPKIPEQCTHSLVEDSKNKSKMSTKQLSSRINANTAMQGPEIPEQSTHFLAEARKNKPMFKKNYETAEHEHP</sequence>
<feature type="compositionally biased region" description="Polar residues" evidence="1">
    <location>
        <begin position="23"/>
        <end position="39"/>
    </location>
</feature>
<name>A0A0B7BK38_9EUPU</name>
<protein>
    <submittedName>
        <fullName evidence="2">Uncharacterized protein</fullName>
    </submittedName>
</protein>